<keyword evidence="7 9" id="KW-0067">ATP-binding</keyword>
<dbReference type="GeneID" id="78275172"/>
<feature type="site" description="Transition state stabilizer" evidence="9">
    <location>
        <position position="242"/>
    </location>
</feature>
<reference evidence="11 12" key="1">
    <citation type="submission" date="2016-11" db="EMBL/GenBank/DDBJ databases">
        <title>Description of two novel members of the family Erysipelotrichaceae: Ileibacterium lipovorans gen. nov., sp. nov. and Dubosiella newyorkensis, gen. nov., sp. nov.</title>
        <authorList>
            <person name="Cox L.M."/>
            <person name="Sohn J."/>
            <person name="Tyrrell K.L."/>
            <person name="Citron D.M."/>
            <person name="Lawson P.A."/>
            <person name="Patel N.B."/>
            <person name="Iizumi T."/>
            <person name="Perez-Perez G.I."/>
            <person name="Goldstein E.J."/>
            <person name="Blaser M.J."/>
        </authorList>
    </citation>
    <scope>NUCLEOTIDE SEQUENCE [LARGE SCALE GENOMIC DNA]</scope>
    <source>
        <strain evidence="11 12">NYU-BL-A4</strain>
    </source>
</reference>
<dbReference type="RefSeq" id="WP_076341057.1">
    <property type="nucleotide sequence ID" value="NZ_CAMSPY010000013.1"/>
</dbReference>
<dbReference type="FunFam" id="3.40.1160.10:FF:000004">
    <property type="entry name" value="Acetylglutamate kinase"/>
    <property type="match status" value="1"/>
</dbReference>
<keyword evidence="12" id="KW-1185">Reference proteome</keyword>
<dbReference type="InterPro" id="IPR004662">
    <property type="entry name" value="AcgluKinase_fam"/>
</dbReference>
<dbReference type="InterPro" id="IPR001048">
    <property type="entry name" value="Asp/Glu/Uridylate_kinase"/>
</dbReference>
<dbReference type="Pfam" id="PF00696">
    <property type="entry name" value="AA_kinase"/>
    <property type="match status" value="1"/>
</dbReference>
<dbReference type="AlphaFoldDB" id="A0A1U7NNJ4"/>
<protein>
    <recommendedName>
        <fullName evidence="9">Acetylglutamate kinase</fullName>
        <ecNumber evidence="9">2.7.2.8</ecNumber>
    </recommendedName>
    <alternativeName>
        <fullName evidence="9">N-acetyl-L-glutamate 5-phosphotransferase</fullName>
    </alternativeName>
    <alternativeName>
        <fullName evidence="9">NAG kinase</fullName>
        <shortName evidence="9">NAGK</shortName>
    </alternativeName>
</protein>
<evidence type="ECO:0000256" key="5">
    <source>
        <dbReference type="ARBA" id="ARBA00022741"/>
    </source>
</evidence>
<evidence type="ECO:0000256" key="7">
    <source>
        <dbReference type="ARBA" id="ARBA00022840"/>
    </source>
</evidence>
<feature type="binding site" evidence="9">
    <location>
        <position position="179"/>
    </location>
    <ligand>
        <name>substrate</name>
    </ligand>
</feature>
<keyword evidence="4 9" id="KW-0808">Transferase</keyword>
<gene>
    <name evidence="9" type="primary">argB</name>
    <name evidence="11" type="ORF">BO225_04310</name>
</gene>
<accession>A0A1U7NNJ4</accession>
<keyword evidence="6 9" id="KW-0418">Kinase</keyword>
<feature type="binding site" evidence="9">
    <location>
        <position position="85"/>
    </location>
    <ligand>
        <name>substrate</name>
    </ligand>
</feature>
<dbReference type="PANTHER" id="PTHR23342">
    <property type="entry name" value="N-ACETYLGLUTAMATE SYNTHASE"/>
    <property type="match status" value="1"/>
</dbReference>
<dbReference type="SUPFAM" id="SSF53633">
    <property type="entry name" value="Carbamate kinase-like"/>
    <property type="match status" value="1"/>
</dbReference>
<evidence type="ECO:0000256" key="1">
    <source>
        <dbReference type="ARBA" id="ARBA00004828"/>
    </source>
</evidence>
<comment type="similarity">
    <text evidence="9">Belongs to the acetylglutamate kinase family. ArgB subfamily.</text>
</comment>
<keyword evidence="3 9" id="KW-0028">Amino-acid biosynthesis</keyword>
<keyword evidence="2 9" id="KW-0055">Arginine biosynthesis</keyword>
<feature type="binding site" evidence="9">
    <location>
        <begin position="63"/>
        <end position="64"/>
    </location>
    <ligand>
        <name>substrate</name>
    </ligand>
</feature>
<dbReference type="PRINTS" id="PR00474">
    <property type="entry name" value="GLU5KINASE"/>
</dbReference>
<dbReference type="InterPro" id="IPR037528">
    <property type="entry name" value="ArgB"/>
</dbReference>
<dbReference type="UniPathway" id="UPA00068">
    <property type="reaction ID" value="UER00107"/>
</dbReference>
<dbReference type="STRING" id="1862672.BO225_04310"/>
<comment type="pathway">
    <text evidence="1 9">Amino-acid biosynthesis; L-arginine biosynthesis; N(2)-acetyl-L-ornithine from L-glutamate: step 2/4.</text>
</comment>
<dbReference type="EC" id="2.7.2.8" evidence="9"/>
<dbReference type="GO" id="GO:0003991">
    <property type="term" value="F:acetylglutamate kinase activity"/>
    <property type="evidence" value="ECO:0007669"/>
    <property type="project" value="UniProtKB-UniRule"/>
</dbReference>
<name>A0A1U7NNJ4_9FIRM</name>
<dbReference type="GO" id="GO:0005737">
    <property type="term" value="C:cytoplasm"/>
    <property type="evidence" value="ECO:0007669"/>
    <property type="project" value="UniProtKB-SubCell"/>
</dbReference>
<feature type="domain" description="Aspartate/glutamate/uridylate kinase" evidence="10">
    <location>
        <begin position="24"/>
        <end position="259"/>
    </location>
</feature>
<evidence type="ECO:0000313" key="11">
    <source>
        <dbReference type="EMBL" id="OLU46910.1"/>
    </source>
</evidence>
<dbReference type="PIRSF" id="PIRSF000728">
    <property type="entry name" value="NAGK"/>
    <property type="match status" value="1"/>
</dbReference>
<dbReference type="EMBL" id="MPKA01000057">
    <property type="protein sequence ID" value="OLU46910.1"/>
    <property type="molecule type" value="Genomic_DNA"/>
</dbReference>
<dbReference type="InterPro" id="IPR041727">
    <property type="entry name" value="NAGK-C"/>
</dbReference>
<evidence type="ECO:0000256" key="4">
    <source>
        <dbReference type="ARBA" id="ARBA00022679"/>
    </source>
</evidence>
<evidence type="ECO:0000256" key="9">
    <source>
        <dbReference type="HAMAP-Rule" id="MF_00082"/>
    </source>
</evidence>
<feature type="site" description="Transition state stabilizer" evidence="9">
    <location>
        <position position="28"/>
    </location>
</feature>
<dbReference type="Gene3D" id="3.40.1160.10">
    <property type="entry name" value="Acetylglutamate kinase-like"/>
    <property type="match status" value="1"/>
</dbReference>
<evidence type="ECO:0000313" key="12">
    <source>
        <dbReference type="Proteomes" id="UP000186705"/>
    </source>
</evidence>
<dbReference type="InterPro" id="IPR001057">
    <property type="entry name" value="Glu/AcGlu_kinase"/>
</dbReference>
<dbReference type="CDD" id="cd04250">
    <property type="entry name" value="AAK_NAGK-C"/>
    <property type="match status" value="1"/>
</dbReference>
<dbReference type="PANTHER" id="PTHR23342:SF0">
    <property type="entry name" value="N-ACETYLGLUTAMATE SYNTHASE, MITOCHONDRIAL"/>
    <property type="match status" value="1"/>
</dbReference>
<dbReference type="Proteomes" id="UP000186705">
    <property type="component" value="Unassembled WGS sequence"/>
</dbReference>
<proteinExistence type="inferred from homology"/>
<sequence>MNAKEQAKILIEALPNIQEYHGETIVIKYGGNAMIDEELKKAVIQDILLLHLVGIHVVLIHGGGPDISAMLSKTNTESHFENGLRVTSREAMDIVQMVLCGKVNKDLVNLLDGKGIGLSGIDGGLFRAVPYKDETNTDYGYVGEIINVDPKIVQDLITQGYIPVISSVAAGMHENATYNINADTAASQLASALHAKKLILLTDVPGLMRDPKDPSTLITRLKVSQVPSLVMAGIISGGMIPKVDCCVESVRQGVQRANIQDGRVPHSILIEILSDEGIGTMFY</sequence>
<evidence type="ECO:0000256" key="3">
    <source>
        <dbReference type="ARBA" id="ARBA00022605"/>
    </source>
</evidence>
<dbReference type="HAMAP" id="MF_00082">
    <property type="entry name" value="ArgB"/>
    <property type="match status" value="1"/>
</dbReference>
<dbReference type="OrthoDB" id="9803155at2"/>
<dbReference type="NCBIfam" id="TIGR00761">
    <property type="entry name" value="argB"/>
    <property type="match status" value="1"/>
</dbReference>
<evidence type="ECO:0000256" key="2">
    <source>
        <dbReference type="ARBA" id="ARBA00022571"/>
    </source>
</evidence>
<organism evidence="11 12">
    <name type="scientific">Dubosiella newyorkensis</name>
    <dbReference type="NCBI Taxonomy" id="1862672"/>
    <lineage>
        <taxon>Bacteria</taxon>
        <taxon>Bacillati</taxon>
        <taxon>Bacillota</taxon>
        <taxon>Erysipelotrichia</taxon>
        <taxon>Erysipelotrichales</taxon>
        <taxon>Erysipelotrichaceae</taxon>
        <taxon>Dubosiella</taxon>
    </lineage>
</organism>
<evidence type="ECO:0000256" key="6">
    <source>
        <dbReference type="ARBA" id="ARBA00022777"/>
    </source>
</evidence>
<comment type="catalytic activity">
    <reaction evidence="8 9">
        <text>N-acetyl-L-glutamate + ATP = N-acetyl-L-glutamyl 5-phosphate + ADP</text>
        <dbReference type="Rhea" id="RHEA:14629"/>
        <dbReference type="ChEBI" id="CHEBI:30616"/>
        <dbReference type="ChEBI" id="CHEBI:44337"/>
        <dbReference type="ChEBI" id="CHEBI:57936"/>
        <dbReference type="ChEBI" id="CHEBI:456216"/>
        <dbReference type="EC" id="2.7.2.8"/>
    </reaction>
</comment>
<keyword evidence="5 9" id="KW-0547">Nucleotide-binding</keyword>
<comment type="subcellular location">
    <subcellularLocation>
        <location evidence="9">Cytoplasm</location>
    </subcellularLocation>
</comment>
<comment type="function">
    <text evidence="9">Catalyzes the ATP-dependent phosphorylation of N-acetyl-L-glutamate.</text>
</comment>
<evidence type="ECO:0000259" key="10">
    <source>
        <dbReference type="Pfam" id="PF00696"/>
    </source>
</evidence>
<evidence type="ECO:0000256" key="8">
    <source>
        <dbReference type="ARBA" id="ARBA00048141"/>
    </source>
</evidence>
<dbReference type="GO" id="GO:0042450">
    <property type="term" value="P:L-arginine biosynthetic process via ornithine"/>
    <property type="evidence" value="ECO:0007669"/>
    <property type="project" value="UniProtKB-UniRule"/>
</dbReference>
<comment type="caution">
    <text evidence="11">The sequence shown here is derived from an EMBL/GenBank/DDBJ whole genome shotgun (WGS) entry which is preliminary data.</text>
</comment>
<dbReference type="GO" id="GO:0005524">
    <property type="term" value="F:ATP binding"/>
    <property type="evidence" value="ECO:0007669"/>
    <property type="project" value="UniProtKB-UniRule"/>
</dbReference>
<dbReference type="InterPro" id="IPR036393">
    <property type="entry name" value="AceGlu_kinase-like_sf"/>
</dbReference>
<keyword evidence="9" id="KW-0963">Cytoplasm</keyword>